<dbReference type="CDD" id="cd05157">
    <property type="entry name" value="ETNK_euk"/>
    <property type="match status" value="1"/>
</dbReference>
<feature type="domain" description="PI3K/PI4K catalytic" evidence="4">
    <location>
        <begin position="116"/>
        <end position="380"/>
    </location>
</feature>
<dbReference type="InterPro" id="IPR000403">
    <property type="entry name" value="PI3/4_kinase_cat_dom"/>
</dbReference>
<organism evidence="5 6">
    <name type="scientific">Tenebrio molitor</name>
    <name type="common">Yellow mealworm beetle</name>
    <dbReference type="NCBI Taxonomy" id="7067"/>
    <lineage>
        <taxon>Eukaryota</taxon>
        <taxon>Metazoa</taxon>
        <taxon>Ecdysozoa</taxon>
        <taxon>Arthropoda</taxon>
        <taxon>Hexapoda</taxon>
        <taxon>Insecta</taxon>
        <taxon>Pterygota</taxon>
        <taxon>Neoptera</taxon>
        <taxon>Endopterygota</taxon>
        <taxon>Coleoptera</taxon>
        <taxon>Polyphaga</taxon>
        <taxon>Cucujiformia</taxon>
        <taxon>Tenebrionidae</taxon>
        <taxon>Tenebrio</taxon>
    </lineage>
</organism>
<dbReference type="PROSITE" id="PS00916">
    <property type="entry name" value="PI3_4_KINASE_2"/>
    <property type="match status" value="1"/>
</dbReference>
<dbReference type="Gene3D" id="3.30.1010.10">
    <property type="entry name" value="Phosphatidylinositol 3-kinase Catalytic Subunit, Chain A, domain 4"/>
    <property type="match status" value="1"/>
</dbReference>
<dbReference type="GO" id="GO:0048015">
    <property type="term" value="P:phosphatidylinositol-mediated signaling"/>
    <property type="evidence" value="ECO:0007669"/>
    <property type="project" value="TreeGrafter"/>
</dbReference>
<dbReference type="InterPro" id="IPR057754">
    <property type="entry name" value="PI4-kinase_beta/PIK1_cat"/>
</dbReference>
<dbReference type="SMART" id="SM00146">
    <property type="entry name" value="PI3Kc"/>
    <property type="match status" value="1"/>
</dbReference>
<feature type="region of interest" description="Disordered" evidence="3">
    <location>
        <begin position="95"/>
        <end position="116"/>
    </location>
</feature>
<dbReference type="GO" id="GO:0046854">
    <property type="term" value="P:phosphatidylinositol phosphate biosynthetic process"/>
    <property type="evidence" value="ECO:0007669"/>
    <property type="project" value="InterPro"/>
</dbReference>
<evidence type="ECO:0000256" key="1">
    <source>
        <dbReference type="ARBA" id="ARBA00022679"/>
    </source>
</evidence>
<dbReference type="GO" id="GO:0016020">
    <property type="term" value="C:membrane"/>
    <property type="evidence" value="ECO:0007669"/>
    <property type="project" value="TreeGrafter"/>
</dbReference>
<dbReference type="Proteomes" id="UP000719412">
    <property type="component" value="Unassembled WGS sequence"/>
</dbReference>
<dbReference type="SUPFAM" id="SSF53850">
    <property type="entry name" value="Periplasmic binding protein-like II"/>
    <property type="match status" value="1"/>
</dbReference>
<feature type="compositionally biased region" description="Basic and acidic residues" evidence="3">
    <location>
        <begin position="95"/>
        <end position="104"/>
    </location>
</feature>
<dbReference type="CDD" id="cd05168">
    <property type="entry name" value="PI4Kc_III_beta"/>
    <property type="match status" value="1"/>
</dbReference>
<dbReference type="FunFam" id="1.10.1070.11:FF:000004">
    <property type="entry name" value="Phosphatidylinositol 4-kinase, catalytic, beta"/>
    <property type="match status" value="1"/>
</dbReference>
<dbReference type="PROSITE" id="PS00915">
    <property type="entry name" value="PI3_4_KINASE_1"/>
    <property type="match status" value="1"/>
</dbReference>
<dbReference type="Gene3D" id="1.10.1070.11">
    <property type="entry name" value="Phosphatidylinositol 3-/4-kinase, catalytic domain"/>
    <property type="match status" value="1"/>
</dbReference>
<evidence type="ECO:0000313" key="5">
    <source>
        <dbReference type="EMBL" id="KAH0809329.1"/>
    </source>
</evidence>
<gene>
    <name evidence="5" type="ORF">GEV33_013463</name>
</gene>
<reference evidence="5" key="1">
    <citation type="journal article" date="2020" name="J Insects Food Feed">
        <title>The yellow mealworm (Tenebrio molitor) genome: a resource for the emerging insects as food and feed industry.</title>
        <authorList>
            <person name="Eriksson T."/>
            <person name="Andere A."/>
            <person name="Kelstrup H."/>
            <person name="Emery V."/>
            <person name="Picard C."/>
        </authorList>
    </citation>
    <scope>NUCLEOTIDE SEQUENCE</scope>
    <source>
        <strain evidence="5">Stoneville</strain>
        <tissue evidence="5">Whole head</tissue>
    </source>
</reference>
<sequence>MPTLRHTKSEENLGGGDTTSLSAFSMCGGLCDDNDPDWSQEDDEISQQYTQLKKHVDRDTISQMSQESSDSREPPMWIAAGEIRRRLSDSIHEEKNKQFTHDPQDPSAAVLKEPWHDKERRIRESSPYGHLSTWNLLSVIVKCGDDLRQELMASQLLQMFQRIWEMEHVPLWVHPYRILCLSNDSGLIEPILNTVSLHQVKKHRQLSLLQYFINEHGPVTSEAFLTAQKNFVQSCAAYCLFCYLIQVKDRHNGNILLKSDGHLIHIDFGFILSISPKNLGFETSPFKLTSEFVEVMGGDQSDMFEYFKILILQGLIAARKHQDMIIPLVEIMRSGSQLPCFKSGAATVQNLKNRFHMSMTEEQLQLEVNRMVEVSIHSLSTKLYDGFQYFTNDNPKCYLRFEPDVDLLHARPCRAMGDDSTTIPHLSITIDDKDINSGALRVLQAIRPRWDPSDVDFKLLTDGITNKLVGCRPKDEDAAETVLVRVYGNKTDLLIDRKAETRNILLLSNIGLAPNLYATFSNGLAYQFVPGCTLTDETVKHPDICKLVAVRMAKLHKVQVPGESNPQPFIWTKLRSFFNLVPDNFSDISKDNRFRKIGPSKVKIQAEMEYLESALTDSTFPVVFCHNDLLLGNVVYTEEKNCVTFIDFEYAAYNYQAFDIANHFLEFAGVEDVDYNKYPSKEFQFDWLKTYLEEYKGGYSEDDVDRLYHQVNKFVLVSHLFWGIWALIQTEHSYIDFDFLGSEPDFVTSLFLGRGLYFHGGLDPMKRSPEHPEFLSRTNRVDLLQLTLPLIDNQIALTVTPSRSPEEIAFSNLSTMLVNGGLLLPLHFFSFASLLNHQLLVKRTEFETDLMQYLSQLRCTKNTDYVTLSVIDATSDHCSHLLGHFIRHLPQPKLINDTRNPMITEFYVFLQDPKVIRDMIVMWNSQSKVHVVVCKPLDSLDTVSEIASTMWTKKILKFVVVFVKNRLEIVTYDFYSNETRRLSGERCPQLFFNKLKNVNRHVIKVAMCEDPPQLYKMAGKWCGRDFDLLELIFYAINATLEIVESPSEEDFYGIAQLLVDDKAEFSFVGLIQGFDFAHLDFFNPHIMDGIVVLLPKHSRTIVTILTIFDSTTWTVLTILTFLLYACVKLCQKLSLHKTLASKLFCLFMSSTLTEVRYHEDVNTVEDLTHSDIPMITFPRFHKIISRVHDLSRQIAVFDKRDLYEMVLEGHDDEAFLLPFFVASEFVKVKRDGDDVYRILDEFFVPSQRIFLFQKNSPYIEEFGSVVLQLKQAGLTELLYDNSREENEINKEICCQFCLFFI</sequence>
<evidence type="ECO:0000256" key="3">
    <source>
        <dbReference type="SAM" id="MobiDB-lite"/>
    </source>
</evidence>
<dbReference type="GO" id="GO:0005737">
    <property type="term" value="C:cytoplasm"/>
    <property type="evidence" value="ECO:0007669"/>
    <property type="project" value="TreeGrafter"/>
</dbReference>
<keyword evidence="6" id="KW-1185">Reference proteome</keyword>
<dbReference type="Gene3D" id="3.30.200.20">
    <property type="entry name" value="Phosphorylase Kinase, domain 1"/>
    <property type="match status" value="1"/>
</dbReference>
<name>A0A8J6H748_TENMO</name>
<dbReference type="SUPFAM" id="SSF56112">
    <property type="entry name" value="Protein kinase-like (PK-like)"/>
    <property type="match status" value="2"/>
</dbReference>
<keyword evidence="2" id="KW-0418">Kinase</keyword>
<dbReference type="Pfam" id="PF01633">
    <property type="entry name" value="Choline_kinase"/>
    <property type="match status" value="1"/>
</dbReference>
<evidence type="ECO:0000259" key="4">
    <source>
        <dbReference type="PROSITE" id="PS50290"/>
    </source>
</evidence>
<dbReference type="InterPro" id="IPR015433">
    <property type="entry name" value="PI3/4_kinase"/>
</dbReference>
<evidence type="ECO:0000256" key="2">
    <source>
        <dbReference type="ARBA" id="ARBA00022777"/>
    </source>
</evidence>
<feature type="region of interest" description="Disordered" evidence="3">
    <location>
        <begin position="1"/>
        <end position="73"/>
    </location>
</feature>
<accession>A0A8J6H748</accession>
<proteinExistence type="predicted"/>
<dbReference type="PANTHER" id="PTHR10048">
    <property type="entry name" value="PHOSPHATIDYLINOSITOL KINASE"/>
    <property type="match status" value="1"/>
</dbReference>
<comment type="caution">
    <text evidence="5">The sequence shown here is derived from an EMBL/GenBank/DDBJ whole genome shotgun (WGS) entry which is preliminary data.</text>
</comment>
<dbReference type="GO" id="GO:0004430">
    <property type="term" value="F:1-phosphatidylinositol 4-kinase activity"/>
    <property type="evidence" value="ECO:0007669"/>
    <property type="project" value="TreeGrafter"/>
</dbReference>
<dbReference type="Gene3D" id="3.90.1200.10">
    <property type="match status" value="1"/>
</dbReference>
<dbReference type="PANTHER" id="PTHR10048:SF22">
    <property type="entry name" value="PHOSPHATIDYLINOSITOL 4-KINASE BETA"/>
    <property type="match status" value="1"/>
</dbReference>
<dbReference type="InterPro" id="IPR036940">
    <property type="entry name" value="PI3/4_kinase_cat_sf"/>
</dbReference>
<evidence type="ECO:0000313" key="6">
    <source>
        <dbReference type="Proteomes" id="UP000719412"/>
    </source>
</evidence>
<dbReference type="InterPro" id="IPR018936">
    <property type="entry name" value="PI3/4_kinase_CS"/>
</dbReference>
<reference evidence="5" key="2">
    <citation type="submission" date="2021-08" db="EMBL/GenBank/DDBJ databases">
        <authorList>
            <person name="Eriksson T."/>
        </authorList>
    </citation>
    <scope>NUCLEOTIDE SEQUENCE</scope>
    <source>
        <strain evidence="5">Stoneville</strain>
        <tissue evidence="5">Whole head</tissue>
    </source>
</reference>
<dbReference type="PROSITE" id="PS50290">
    <property type="entry name" value="PI3_4_KINASE_3"/>
    <property type="match status" value="1"/>
</dbReference>
<protein>
    <recommendedName>
        <fullName evidence="4">PI3K/PI4K catalytic domain-containing protein</fullName>
    </recommendedName>
</protein>
<dbReference type="InterPro" id="IPR011009">
    <property type="entry name" value="Kinase-like_dom_sf"/>
</dbReference>
<keyword evidence="1" id="KW-0808">Transferase</keyword>
<dbReference type="Pfam" id="PF00454">
    <property type="entry name" value="PI3_PI4_kinase"/>
    <property type="match status" value="1"/>
</dbReference>
<dbReference type="EMBL" id="JABDTM020028206">
    <property type="protein sequence ID" value="KAH0809329.1"/>
    <property type="molecule type" value="Genomic_DNA"/>
</dbReference>
<feature type="compositionally biased region" description="Acidic residues" evidence="3">
    <location>
        <begin position="32"/>
        <end position="45"/>
    </location>
</feature>